<dbReference type="AlphaFoldDB" id="A0A857J455"/>
<evidence type="ECO:0000313" key="3">
    <source>
        <dbReference type="Proteomes" id="UP000464787"/>
    </source>
</evidence>
<keyword evidence="3" id="KW-1185">Reference proteome</keyword>
<sequence length="90" mass="9826">MHTPFTPQPVAPGRIPQPVLVVGAIVLFALSYNLASGNGAGRSLESDRLIVANCWKSIDKKDPNPAERRELSDVCARMERGLNLKYGSTY</sequence>
<organism evidence="2 3">
    <name type="scientific">Xylophilus rhododendri</name>
    <dbReference type="NCBI Taxonomy" id="2697032"/>
    <lineage>
        <taxon>Bacteria</taxon>
        <taxon>Pseudomonadati</taxon>
        <taxon>Pseudomonadota</taxon>
        <taxon>Betaproteobacteria</taxon>
        <taxon>Burkholderiales</taxon>
        <taxon>Xylophilus</taxon>
    </lineage>
</organism>
<gene>
    <name evidence="2" type="ORF">GT347_08390</name>
</gene>
<keyword evidence="1" id="KW-0472">Membrane</keyword>
<keyword evidence="1" id="KW-1133">Transmembrane helix</keyword>
<evidence type="ECO:0000256" key="1">
    <source>
        <dbReference type="SAM" id="Phobius"/>
    </source>
</evidence>
<proteinExistence type="predicted"/>
<accession>A0A857J455</accession>
<dbReference type="Proteomes" id="UP000464787">
    <property type="component" value="Chromosome"/>
</dbReference>
<name>A0A857J455_9BURK</name>
<keyword evidence="1" id="KW-0812">Transmembrane</keyword>
<dbReference type="EMBL" id="CP047650">
    <property type="protein sequence ID" value="QHI98013.1"/>
    <property type="molecule type" value="Genomic_DNA"/>
</dbReference>
<evidence type="ECO:0000313" key="2">
    <source>
        <dbReference type="EMBL" id="QHI98013.1"/>
    </source>
</evidence>
<dbReference type="KEGG" id="xyk:GT347_08390"/>
<protein>
    <submittedName>
        <fullName evidence="2">Uncharacterized protein</fullName>
    </submittedName>
</protein>
<reference evidence="2 3" key="1">
    <citation type="submission" date="2020-01" db="EMBL/GenBank/DDBJ databases">
        <title>Genome sequencing of strain KACC 21265.</title>
        <authorList>
            <person name="Heo J."/>
            <person name="Kim S.-J."/>
            <person name="Kim J.-S."/>
            <person name="Hong S.-B."/>
            <person name="Kwon S.-W."/>
        </authorList>
    </citation>
    <scope>NUCLEOTIDE SEQUENCE [LARGE SCALE GENOMIC DNA]</scope>
    <source>
        <strain evidence="2 3">KACC 21265</strain>
    </source>
</reference>
<dbReference type="RefSeq" id="WP_160551530.1">
    <property type="nucleotide sequence ID" value="NZ_CP047650.1"/>
</dbReference>
<feature type="transmembrane region" description="Helical" evidence="1">
    <location>
        <begin position="15"/>
        <end position="35"/>
    </location>
</feature>